<dbReference type="AlphaFoldDB" id="A0A934WJQ6"/>
<name>A0A934WJQ6_9RHOB</name>
<reference evidence="1" key="2">
    <citation type="journal article" date="2020" name="Microorganisms">
        <title>Osmotic Adaptation and Compatible Solute Biosynthesis of Phototrophic Bacteria as Revealed from Genome Analyses.</title>
        <authorList>
            <person name="Imhoff J.F."/>
            <person name="Rahn T."/>
            <person name="Kunzel S."/>
            <person name="Keller A."/>
            <person name="Neulinger S.C."/>
        </authorList>
    </citation>
    <scope>NUCLEOTIDE SEQUENCE</scope>
    <source>
        <strain evidence="1">LMG 28126</strain>
    </source>
</reference>
<organism evidence="1 2">
    <name type="scientific">Rhodobaculum claviforme</name>
    <dbReference type="NCBI Taxonomy" id="1549854"/>
    <lineage>
        <taxon>Bacteria</taxon>
        <taxon>Pseudomonadati</taxon>
        <taxon>Pseudomonadota</taxon>
        <taxon>Alphaproteobacteria</taxon>
        <taxon>Rhodobacterales</taxon>
        <taxon>Paracoccaceae</taxon>
        <taxon>Rhodobaculum</taxon>
    </lineage>
</organism>
<dbReference type="Proteomes" id="UP000706333">
    <property type="component" value="Unassembled WGS sequence"/>
</dbReference>
<proteinExistence type="predicted"/>
<dbReference type="RefSeq" id="WP_201158047.1">
    <property type="nucleotide sequence ID" value="NZ_NHSD01000298.1"/>
</dbReference>
<evidence type="ECO:0000313" key="1">
    <source>
        <dbReference type="EMBL" id="MBK5928291.1"/>
    </source>
</evidence>
<accession>A0A934WJQ6</accession>
<comment type="caution">
    <text evidence="1">The sequence shown here is derived from an EMBL/GenBank/DDBJ whole genome shotgun (WGS) entry which is preliminary data.</text>
</comment>
<reference evidence="1" key="1">
    <citation type="submission" date="2017-05" db="EMBL/GenBank/DDBJ databases">
        <authorList>
            <person name="Imhoff J.F."/>
            <person name="Rahn T."/>
            <person name="Kuenzel S."/>
            <person name="Neulinger S.C."/>
        </authorList>
    </citation>
    <scope>NUCLEOTIDE SEQUENCE</scope>
    <source>
        <strain evidence="1">LMG 28126</strain>
    </source>
</reference>
<protein>
    <submittedName>
        <fullName evidence="1">Uncharacterized protein</fullName>
    </submittedName>
</protein>
<gene>
    <name evidence="1" type="ORF">CCR87_13270</name>
</gene>
<evidence type="ECO:0000313" key="2">
    <source>
        <dbReference type="Proteomes" id="UP000706333"/>
    </source>
</evidence>
<sequence length="66" mass="7297">MFALYRFPNAKASTCGDQLAGMAHAMGCGTLVDDHRRAHPLIARPGQPGRDQWSRLHLVETPTVLR</sequence>
<dbReference type="EMBL" id="NHSD01000298">
    <property type="protein sequence ID" value="MBK5928291.1"/>
    <property type="molecule type" value="Genomic_DNA"/>
</dbReference>
<keyword evidence="2" id="KW-1185">Reference proteome</keyword>